<comment type="caution">
    <text evidence="2">The sequence shown here is derived from an EMBL/GenBank/DDBJ whole genome shotgun (WGS) entry which is preliminary data.</text>
</comment>
<protein>
    <submittedName>
        <fullName evidence="2">VCBS repeat-containing protein</fullName>
    </submittedName>
</protein>
<dbReference type="AlphaFoldDB" id="A0A926VM21"/>
<keyword evidence="1" id="KW-0732">Signal</keyword>
<evidence type="ECO:0000256" key="1">
    <source>
        <dbReference type="ARBA" id="ARBA00022729"/>
    </source>
</evidence>
<dbReference type="Proteomes" id="UP000641646">
    <property type="component" value="Unassembled WGS sequence"/>
</dbReference>
<proteinExistence type="predicted"/>
<accession>A0A926VM21</accession>
<organism evidence="2 3">
    <name type="scientific">Aerosakkonema funiforme FACHB-1375</name>
    <dbReference type="NCBI Taxonomy" id="2949571"/>
    <lineage>
        <taxon>Bacteria</taxon>
        <taxon>Bacillati</taxon>
        <taxon>Cyanobacteriota</taxon>
        <taxon>Cyanophyceae</taxon>
        <taxon>Oscillatoriophycideae</taxon>
        <taxon>Aerosakkonematales</taxon>
        <taxon>Aerosakkonemataceae</taxon>
        <taxon>Aerosakkonema</taxon>
    </lineage>
</organism>
<evidence type="ECO:0000313" key="3">
    <source>
        <dbReference type="Proteomes" id="UP000641646"/>
    </source>
</evidence>
<reference evidence="2" key="1">
    <citation type="journal article" date="2015" name="ISME J.">
        <title>Draft Genome Sequence of Streptomyces incarnatus NRRL8089, which Produces the Nucleoside Antibiotic Sinefungin.</title>
        <authorList>
            <person name="Oshima K."/>
            <person name="Hattori M."/>
            <person name="Shimizu H."/>
            <person name="Fukuda K."/>
            <person name="Nemoto M."/>
            <person name="Inagaki K."/>
            <person name="Tamura T."/>
        </authorList>
    </citation>
    <scope>NUCLEOTIDE SEQUENCE</scope>
    <source>
        <strain evidence="2">FACHB-1375</strain>
    </source>
</reference>
<dbReference type="RefSeq" id="WP_190475741.1">
    <property type="nucleotide sequence ID" value="NZ_JACJPW010000207.1"/>
</dbReference>
<sequence length="344" mass="37637">MSNFFFPEPQQSWEYNNPINILPVSSNVLNIALTCVQTELQKFFASPTALEKLDRVFDITERNAAHILIKNSAVGIFNQIPHLQIVEDVAMNGAQGAFSQATNTIYLSDSLLRRDSLKVQEVLLEELGHKFDTLLNPGGDTCGDEGELFKDVVLGFPLSQPELLRIQTENDFSTVVIDNQVISVEQAQNSILADAIVSNDDGVYVRRSDGSKFLPNEKWTDIVYTGTKGTWFADVTGDGKADAIVSNDDGVYVRRANGTGTGFLPNEKWTDIVYTGTKGTWFADVTGDGKADAIVSNNDGVYVRRANGNGTGFLPNEKWTDIVYTGTKGTWFADVTGDGKADAI</sequence>
<feature type="non-terminal residue" evidence="2">
    <location>
        <position position="344"/>
    </location>
</feature>
<dbReference type="SUPFAM" id="SSF69318">
    <property type="entry name" value="Integrin alpha N-terminal domain"/>
    <property type="match status" value="1"/>
</dbReference>
<keyword evidence="3" id="KW-1185">Reference proteome</keyword>
<reference evidence="2" key="2">
    <citation type="submission" date="2020-08" db="EMBL/GenBank/DDBJ databases">
        <authorList>
            <person name="Chen M."/>
            <person name="Teng W."/>
            <person name="Zhao L."/>
            <person name="Hu C."/>
            <person name="Zhou Y."/>
            <person name="Han B."/>
            <person name="Song L."/>
            <person name="Shu W."/>
        </authorList>
    </citation>
    <scope>NUCLEOTIDE SEQUENCE</scope>
    <source>
        <strain evidence="2">FACHB-1375</strain>
    </source>
</reference>
<dbReference type="InterPro" id="IPR013517">
    <property type="entry name" value="FG-GAP"/>
</dbReference>
<gene>
    <name evidence="2" type="ORF">H6G03_36140</name>
</gene>
<evidence type="ECO:0000313" key="2">
    <source>
        <dbReference type="EMBL" id="MBD2186422.1"/>
    </source>
</evidence>
<dbReference type="EMBL" id="JACJPW010000207">
    <property type="protein sequence ID" value="MBD2186422.1"/>
    <property type="molecule type" value="Genomic_DNA"/>
</dbReference>
<name>A0A926VM21_9CYAN</name>
<dbReference type="Pfam" id="PF13517">
    <property type="entry name" value="FG-GAP_3"/>
    <property type="match status" value="1"/>
</dbReference>
<dbReference type="InterPro" id="IPR028994">
    <property type="entry name" value="Integrin_alpha_N"/>
</dbReference>